<keyword evidence="1" id="KW-0472">Membrane</keyword>
<organism evidence="2">
    <name type="scientific">viral metagenome</name>
    <dbReference type="NCBI Taxonomy" id="1070528"/>
    <lineage>
        <taxon>unclassified sequences</taxon>
        <taxon>metagenomes</taxon>
        <taxon>organismal metagenomes</taxon>
    </lineage>
</organism>
<accession>A0A6M3XDF6</accession>
<gene>
    <name evidence="2" type="ORF">TM448B00537_0022</name>
</gene>
<reference evidence="2" key="1">
    <citation type="submission" date="2020-03" db="EMBL/GenBank/DDBJ databases">
        <title>The deep terrestrial virosphere.</title>
        <authorList>
            <person name="Holmfeldt K."/>
            <person name="Nilsson E."/>
            <person name="Simone D."/>
            <person name="Lopez-Fernandez M."/>
            <person name="Wu X."/>
            <person name="de Brujin I."/>
            <person name="Lundin D."/>
            <person name="Andersson A."/>
            <person name="Bertilsson S."/>
            <person name="Dopson M."/>
        </authorList>
    </citation>
    <scope>NUCLEOTIDE SEQUENCE</scope>
    <source>
        <strain evidence="2">TM448B00537</strain>
    </source>
</reference>
<keyword evidence="1" id="KW-0812">Transmembrane</keyword>
<dbReference type="AlphaFoldDB" id="A0A6M3XDF6"/>
<protein>
    <submittedName>
        <fullName evidence="2">Uncharacterized protein</fullName>
    </submittedName>
</protein>
<evidence type="ECO:0000256" key="1">
    <source>
        <dbReference type="SAM" id="Phobius"/>
    </source>
</evidence>
<sequence length="331" mass="37220">MNYLFDKNWFQKRQRILLWLLNVPIIKIWFRWILRIRKCDCLLNIKINRIEPNAFYYGAKKKGKKIEVVADFRTHNKYSKRLFHAFYPLWYLFHCWDWVIGDRILYPRLSFGFATLTQYPGSIGLNNPVDGFVELFPAAGTTWAATRDATIGNLVSNGGFIGVYHQLWQPRWGFRRGFDLFDTSALGSSAVISAWTVSLYGIAKTDNVNDAYSYIAAVTSTPASTTALITEDFDQLGGTSIASTVDITGFSITGYNDFVGNNLTVINKTGITKLGFREGHDLMNISFTNDPGYSDINYYAAAATGTTQDPKLVVTYSLSALSGGAFLLNMI</sequence>
<evidence type="ECO:0000313" key="2">
    <source>
        <dbReference type="EMBL" id="QJH95802.1"/>
    </source>
</evidence>
<feature type="transmembrane region" description="Helical" evidence="1">
    <location>
        <begin position="16"/>
        <end position="34"/>
    </location>
</feature>
<keyword evidence="1" id="KW-1133">Transmembrane helix</keyword>
<name>A0A6M3XDF6_9ZZZZ</name>
<proteinExistence type="predicted"/>
<dbReference type="EMBL" id="MT144629">
    <property type="protein sequence ID" value="QJH95802.1"/>
    <property type="molecule type" value="Genomic_DNA"/>
</dbReference>